<evidence type="ECO:0000256" key="5">
    <source>
        <dbReference type="ARBA" id="ARBA00018266"/>
    </source>
</evidence>
<dbReference type="CDD" id="cd01283">
    <property type="entry name" value="cytidine_deaminase"/>
    <property type="match status" value="1"/>
</dbReference>
<dbReference type="AlphaFoldDB" id="A0A7W5AUT3"/>
<evidence type="ECO:0000256" key="1">
    <source>
        <dbReference type="ARBA" id="ARBA00001947"/>
    </source>
</evidence>
<dbReference type="NCBIfam" id="NF004064">
    <property type="entry name" value="PRK05578.1"/>
    <property type="match status" value="1"/>
</dbReference>
<dbReference type="InterPro" id="IPR006262">
    <property type="entry name" value="Cyt_deam_tetra"/>
</dbReference>
<organism evidence="17 18">
    <name type="scientific">Paenibacillus phyllosphaerae</name>
    <dbReference type="NCBI Taxonomy" id="274593"/>
    <lineage>
        <taxon>Bacteria</taxon>
        <taxon>Bacillati</taxon>
        <taxon>Bacillota</taxon>
        <taxon>Bacilli</taxon>
        <taxon>Bacillales</taxon>
        <taxon>Paenibacillaceae</taxon>
        <taxon>Paenibacillus</taxon>
    </lineage>
</organism>
<proteinExistence type="inferred from homology"/>
<evidence type="ECO:0000313" key="17">
    <source>
        <dbReference type="EMBL" id="MBB3109007.1"/>
    </source>
</evidence>
<comment type="catalytic activity">
    <reaction evidence="11 15">
        <text>cytidine + H2O + H(+) = uridine + NH4(+)</text>
        <dbReference type="Rhea" id="RHEA:16069"/>
        <dbReference type="ChEBI" id="CHEBI:15377"/>
        <dbReference type="ChEBI" id="CHEBI:15378"/>
        <dbReference type="ChEBI" id="CHEBI:16704"/>
        <dbReference type="ChEBI" id="CHEBI:17562"/>
        <dbReference type="ChEBI" id="CHEBI:28938"/>
        <dbReference type="EC" id="3.5.4.5"/>
    </reaction>
</comment>
<dbReference type="Gene3D" id="3.40.140.10">
    <property type="entry name" value="Cytidine Deaminase, domain 2"/>
    <property type="match status" value="1"/>
</dbReference>
<name>A0A7W5AUT3_9BACL</name>
<feature type="binding site" evidence="13">
    <location>
        <begin position="53"/>
        <end position="59"/>
    </location>
    <ligand>
        <name>substrate</name>
    </ligand>
</feature>
<dbReference type="Pfam" id="PF00383">
    <property type="entry name" value="dCMP_cyt_deam_1"/>
    <property type="match status" value="1"/>
</dbReference>
<comment type="catalytic activity">
    <reaction evidence="10 15">
        <text>2'-deoxycytidine + H2O + H(+) = 2'-deoxyuridine + NH4(+)</text>
        <dbReference type="Rhea" id="RHEA:13433"/>
        <dbReference type="ChEBI" id="CHEBI:15377"/>
        <dbReference type="ChEBI" id="CHEBI:15378"/>
        <dbReference type="ChEBI" id="CHEBI:15698"/>
        <dbReference type="ChEBI" id="CHEBI:16450"/>
        <dbReference type="ChEBI" id="CHEBI:28938"/>
        <dbReference type="EC" id="3.5.4.5"/>
    </reaction>
</comment>
<evidence type="ECO:0000256" key="2">
    <source>
        <dbReference type="ARBA" id="ARBA00003949"/>
    </source>
</evidence>
<dbReference type="EC" id="3.5.4.5" evidence="4 15"/>
<dbReference type="Proteomes" id="UP000570361">
    <property type="component" value="Unassembled WGS sequence"/>
</dbReference>
<feature type="domain" description="CMP/dCMP-type deaminase" evidence="16">
    <location>
        <begin position="12"/>
        <end position="141"/>
    </location>
</feature>
<evidence type="ECO:0000256" key="3">
    <source>
        <dbReference type="ARBA" id="ARBA00006576"/>
    </source>
</evidence>
<feature type="binding site" evidence="14">
    <location>
        <position position="64"/>
    </location>
    <ligand>
        <name>Zn(2+)</name>
        <dbReference type="ChEBI" id="CHEBI:29105"/>
        <note>catalytic</note>
    </ligand>
</feature>
<keyword evidence="8 14" id="KW-0862">Zinc</keyword>
<comment type="function">
    <text evidence="2 15">This enzyme scavenges exogenous and endogenous cytidine and 2'-deoxycytidine for UMP synthesis.</text>
</comment>
<evidence type="ECO:0000256" key="15">
    <source>
        <dbReference type="RuleBase" id="RU364006"/>
    </source>
</evidence>
<dbReference type="GO" id="GO:0004126">
    <property type="term" value="F:cytidine deaminase activity"/>
    <property type="evidence" value="ECO:0007669"/>
    <property type="project" value="UniProtKB-UniRule"/>
</dbReference>
<protein>
    <recommendedName>
        <fullName evidence="5 15">Cytidine deaminase</fullName>
        <ecNumber evidence="4 15">3.5.4.5</ecNumber>
    </recommendedName>
    <alternativeName>
        <fullName evidence="9 15">Cytidine aminohydrolase</fullName>
    </alternativeName>
</protein>
<evidence type="ECO:0000256" key="13">
    <source>
        <dbReference type="PIRSR" id="PIRSR606262-2"/>
    </source>
</evidence>
<comment type="cofactor">
    <cofactor evidence="1 14 15">
        <name>Zn(2+)</name>
        <dbReference type="ChEBI" id="CHEBI:29105"/>
    </cofactor>
</comment>
<dbReference type="InterPro" id="IPR002125">
    <property type="entry name" value="CMP_dCMP_dom"/>
</dbReference>
<dbReference type="GO" id="GO:0042802">
    <property type="term" value="F:identical protein binding"/>
    <property type="evidence" value="ECO:0007669"/>
    <property type="project" value="UniProtKB-ARBA"/>
</dbReference>
<comment type="similarity">
    <text evidence="3 15">Belongs to the cytidine and deoxycytidylate deaminase family.</text>
</comment>
<dbReference type="NCBIfam" id="TIGR01354">
    <property type="entry name" value="cyt_deam_tetra"/>
    <property type="match status" value="1"/>
</dbReference>
<feature type="binding site" evidence="14">
    <location>
        <position position="102"/>
    </location>
    <ligand>
        <name>Zn(2+)</name>
        <dbReference type="ChEBI" id="CHEBI:29105"/>
        <note>catalytic</note>
    </ligand>
</feature>
<sequence length="149" mass="16200">MLSKGTKDTLPQEWQELAQAAIEASKRAYVPYSNFQVGAALLDSTGNIHFGCNVENGAYSPSNCAERTALFRAIADGHKARSFKAIAVTGDTAEPITPCGVCRQVLSELCEPHMPVLLTNLKGDWQLTNMVELLPGAFSLIDERNMENT</sequence>
<evidence type="ECO:0000256" key="8">
    <source>
        <dbReference type="ARBA" id="ARBA00022833"/>
    </source>
</evidence>
<evidence type="ECO:0000259" key="16">
    <source>
        <dbReference type="PROSITE" id="PS51747"/>
    </source>
</evidence>
<dbReference type="EMBL" id="JACHXK010000002">
    <property type="protein sequence ID" value="MBB3109007.1"/>
    <property type="molecule type" value="Genomic_DNA"/>
</dbReference>
<evidence type="ECO:0000256" key="12">
    <source>
        <dbReference type="PIRSR" id="PIRSR606262-1"/>
    </source>
</evidence>
<feature type="binding site" evidence="14">
    <location>
        <position position="99"/>
    </location>
    <ligand>
        <name>Zn(2+)</name>
        <dbReference type="ChEBI" id="CHEBI:29105"/>
        <note>catalytic</note>
    </ligand>
</feature>
<dbReference type="GO" id="GO:0008270">
    <property type="term" value="F:zinc ion binding"/>
    <property type="evidence" value="ECO:0007669"/>
    <property type="project" value="UniProtKB-UniRule"/>
</dbReference>
<evidence type="ECO:0000256" key="11">
    <source>
        <dbReference type="ARBA" id="ARBA00049558"/>
    </source>
</evidence>
<dbReference type="GO" id="GO:0005829">
    <property type="term" value="C:cytosol"/>
    <property type="evidence" value="ECO:0007669"/>
    <property type="project" value="TreeGrafter"/>
</dbReference>
<keyword evidence="7 15" id="KW-0378">Hydrolase</keyword>
<dbReference type="GO" id="GO:0072527">
    <property type="term" value="P:pyrimidine-containing compound metabolic process"/>
    <property type="evidence" value="ECO:0007669"/>
    <property type="project" value="UniProtKB-ARBA"/>
</dbReference>
<feature type="active site" description="Proton donor" evidence="12">
    <location>
        <position position="66"/>
    </location>
</feature>
<keyword evidence="18" id="KW-1185">Reference proteome</keyword>
<evidence type="ECO:0000256" key="9">
    <source>
        <dbReference type="ARBA" id="ARBA00032005"/>
    </source>
</evidence>
<reference evidence="17 18" key="1">
    <citation type="submission" date="2020-08" db="EMBL/GenBank/DDBJ databases">
        <title>Genomic Encyclopedia of Type Strains, Phase III (KMG-III): the genomes of soil and plant-associated and newly described type strains.</title>
        <authorList>
            <person name="Whitman W."/>
        </authorList>
    </citation>
    <scope>NUCLEOTIDE SEQUENCE [LARGE SCALE GENOMIC DNA]</scope>
    <source>
        <strain evidence="17 18">CECT 5862</strain>
    </source>
</reference>
<accession>A0A7W5AUT3</accession>
<dbReference type="InterPro" id="IPR016192">
    <property type="entry name" value="APOBEC/CMP_deaminase_Zn-bd"/>
</dbReference>
<dbReference type="PROSITE" id="PS00903">
    <property type="entry name" value="CYT_DCMP_DEAMINASES_1"/>
    <property type="match status" value="1"/>
</dbReference>
<evidence type="ECO:0000256" key="7">
    <source>
        <dbReference type="ARBA" id="ARBA00022801"/>
    </source>
</evidence>
<keyword evidence="6 14" id="KW-0479">Metal-binding</keyword>
<evidence type="ECO:0000256" key="4">
    <source>
        <dbReference type="ARBA" id="ARBA00012783"/>
    </source>
</evidence>
<dbReference type="InterPro" id="IPR016193">
    <property type="entry name" value="Cytidine_deaminase-like"/>
</dbReference>
<evidence type="ECO:0000256" key="10">
    <source>
        <dbReference type="ARBA" id="ARBA00049252"/>
    </source>
</evidence>
<dbReference type="RefSeq" id="WP_183597692.1">
    <property type="nucleotide sequence ID" value="NZ_JACHXK010000002.1"/>
</dbReference>
<comment type="caution">
    <text evidence="17">The sequence shown here is derived from an EMBL/GenBank/DDBJ whole genome shotgun (WGS) entry which is preliminary data.</text>
</comment>
<dbReference type="InterPro" id="IPR050202">
    <property type="entry name" value="Cyt/Deoxycyt_deaminase"/>
</dbReference>
<dbReference type="PANTHER" id="PTHR11644">
    <property type="entry name" value="CYTIDINE DEAMINASE"/>
    <property type="match status" value="1"/>
</dbReference>
<dbReference type="PROSITE" id="PS51747">
    <property type="entry name" value="CYT_DCMP_DEAMINASES_2"/>
    <property type="match status" value="1"/>
</dbReference>
<evidence type="ECO:0000313" key="18">
    <source>
        <dbReference type="Proteomes" id="UP000570361"/>
    </source>
</evidence>
<dbReference type="PANTHER" id="PTHR11644:SF2">
    <property type="entry name" value="CYTIDINE DEAMINASE"/>
    <property type="match status" value="1"/>
</dbReference>
<dbReference type="SUPFAM" id="SSF53927">
    <property type="entry name" value="Cytidine deaminase-like"/>
    <property type="match status" value="1"/>
</dbReference>
<gene>
    <name evidence="17" type="ORF">FHS18_001059</name>
</gene>
<evidence type="ECO:0000256" key="14">
    <source>
        <dbReference type="PIRSR" id="PIRSR606262-3"/>
    </source>
</evidence>
<dbReference type="GO" id="GO:0055086">
    <property type="term" value="P:nucleobase-containing small molecule metabolic process"/>
    <property type="evidence" value="ECO:0007669"/>
    <property type="project" value="UniProtKB-ARBA"/>
</dbReference>
<dbReference type="FunFam" id="3.40.140.10:FF:000008">
    <property type="entry name" value="Cytidine deaminase"/>
    <property type="match status" value="1"/>
</dbReference>
<evidence type="ECO:0000256" key="6">
    <source>
        <dbReference type="ARBA" id="ARBA00022723"/>
    </source>
</evidence>